<keyword evidence="3" id="KW-1185">Reference proteome</keyword>
<feature type="repeat" description="TPR" evidence="1">
    <location>
        <begin position="164"/>
        <end position="197"/>
    </location>
</feature>
<keyword evidence="1" id="KW-0802">TPR repeat</keyword>
<dbReference type="InterPro" id="IPR019734">
    <property type="entry name" value="TPR_rpt"/>
</dbReference>
<gene>
    <name evidence="2" type="ORF">E8L03_09175</name>
</gene>
<dbReference type="SMART" id="SM00028">
    <property type="entry name" value="TPR"/>
    <property type="match status" value="3"/>
</dbReference>
<dbReference type="PROSITE" id="PS50005">
    <property type="entry name" value="TPR"/>
    <property type="match status" value="1"/>
</dbReference>
<evidence type="ECO:0000313" key="3">
    <source>
        <dbReference type="Proteomes" id="UP000503251"/>
    </source>
</evidence>
<dbReference type="Pfam" id="PF14559">
    <property type="entry name" value="TPR_19"/>
    <property type="match status" value="2"/>
</dbReference>
<dbReference type="Gene3D" id="1.25.40.10">
    <property type="entry name" value="Tetratricopeptide repeat domain"/>
    <property type="match status" value="2"/>
</dbReference>
<dbReference type="InterPro" id="IPR011990">
    <property type="entry name" value="TPR-like_helical_dom_sf"/>
</dbReference>
<accession>A0ABX6NEQ6</accession>
<evidence type="ECO:0000256" key="1">
    <source>
        <dbReference type="PROSITE-ProRule" id="PRU00339"/>
    </source>
</evidence>
<dbReference type="RefSeq" id="WP_171267182.1">
    <property type="nucleotide sequence ID" value="NZ_CP039543.1"/>
</dbReference>
<proteinExistence type="predicted"/>
<sequence>MSNESSHEDGVRGVFSTMKKSWIGTGTTRRKVDVQVYVYAEQDGDSVRVQELNENYLPSGEESEVSLEEFLAGYTPDPEVYEKKMQPAVRKLTKTLAKAERQRQQGEVYSAEFEFKNALDMDGENVRANFGLGLTYLDRGDTKEAERVLKKLVNLAQTFSHDNKHLFNEFGIKLRKSGMYDQALAYYGRAMQIASQDENLFYNIARTLYDKGDMEKGLVFVDKALALRSGFNEAEQLKQVMEKKRAERA</sequence>
<evidence type="ECO:0000313" key="2">
    <source>
        <dbReference type="EMBL" id="QJT09093.1"/>
    </source>
</evidence>
<organism evidence="2 3">
    <name type="scientific">Oceanidesulfovibrio marinus</name>
    <dbReference type="NCBI Taxonomy" id="370038"/>
    <lineage>
        <taxon>Bacteria</taxon>
        <taxon>Pseudomonadati</taxon>
        <taxon>Thermodesulfobacteriota</taxon>
        <taxon>Desulfovibrionia</taxon>
        <taxon>Desulfovibrionales</taxon>
        <taxon>Desulfovibrionaceae</taxon>
        <taxon>Oceanidesulfovibrio</taxon>
    </lineage>
</organism>
<dbReference type="EMBL" id="CP039543">
    <property type="protein sequence ID" value="QJT09093.1"/>
    <property type="molecule type" value="Genomic_DNA"/>
</dbReference>
<dbReference type="SUPFAM" id="SSF48452">
    <property type="entry name" value="TPR-like"/>
    <property type="match status" value="1"/>
</dbReference>
<dbReference type="Proteomes" id="UP000503251">
    <property type="component" value="Chromosome"/>
</dbReference>
<name>A0ABX6NEQ6_9BACT</name>
<protein>
    <submittedName>
        <fullName evidence="2">Tetratricopeptide repeat protein</fullName>
    </submittedName>
</protein>
<reference evidence="2 3" key="1">
    <citation type="submission" date="2019-04" db="EMBL/GenBank/DDBJ databases">
        <title>Isolation and culture of sulfate reducing bacteria from the cold seep of the South China Sea.</title>
        <authorList>
            <person name="Sun C."/>
            <person name="Liu R."/>
        </authorList>
    </citation>
    <scope>NUCLEOTIDE SEQUENCE [LARGE SCALE GENOMIC DNA]</scope>
    <source>
        <strain evidence="2 3">CS1</strain>
    </source>
</reference>